<evidence type="ECO:0000313" key="3">
    <source>
        <dbReference type="Proteomes" id="UP001367508"/>
    </source>
</evidence>
<organism evidence="2 3">
    <name type="scientific">Canavalia gladiata</name>
    <name type="common">Sword bean</name>
    <name type="synonym">Dolichos gladiatus</name>
    <dbReference type="NCBI Taxonomy" id="3824"/>
    <lineage>
        <taxon>Eukaryota</taxon>
        <taxon>Viridiplantae</taxon>
        <taxon>Streptophyta</taxon>
        <taxon>Embryophyta</taxon>
        <taxon>Tracheophyta</taxon>
        <taxon>Spermatophyta</taxon>
        <taxon>Magnoliopsida</taxon>
        <taxon>eudicotyledons</taxon>
        <taxon>Gunneridae</taxon>
        <taxon>Pentapetalae</taxon>
        <taxon>rosids</taxon>
        <taxon>fabids</taxon>
        <taxon>Fabales</taxon>
        <taxon>Fabaceae</taxon>
        <taxon>Papilionoideae</taxon>
        <taxon>50 kb inversion clade</taxon>
        <taxon>NPAAA clade</taxon>
        <taxon>indigoferoid/millettioid clade</taxon>
        <taxon>Phaseoleae</taxon>
        <taxon>Canavalia</taxon>
    </lineage>
</organism>
<dbReference type="GO" id="GO:0004143">
    <property type="term" value="F:ATP-dependent diacylglycerol kinase activity"/>
    <property type="evidence" value="ECO:0007669"/>
    <property type="project" value="InterPro"/>
</dbReference>
<protein>
    <recommendedName>
        <fullName evidence="1">Diacylglycerol kinase accessory domain-containing protein</fullName>
    </recommendedName>
</protein>
<accession>A0AAN9R6H8</accession>
<gene>
    <name evidence="2" type="ORF">VNO77_03080</name>
</gene>
<evidence type="ECO:0000313" key="2">
    <source>
        <dbReference type="EMBL" id="KAK7361052.1"/>
    </source>
</evidence>
<comment type="caution">
    <text evidence="2">The sequence shown here is derived from an EMBL/GenBank/DDBJ whole genome shotgun (WGS) entry which is preliminary data.</text>
</comment>
<reference evidence="2 3" key="1">
    <citation type="submission" date="2024-01" db="EMBL/GenBank/DDBJ databases">
        <title>The genomes of 5 underutilized Papilionoideae crops provide insights into root nodulation and disease resistanc.</title>
        <authorList>
            <person name="Jiang F."/>
        </authorList>
    </citation>
    <scope>NUCLEOTIDE SEQUENCE [LARGE SCALE GENOMIC DNA]</scope>
    <source>
        <strain evidence="2">LVBAO_FW01</strain>
        <tissue evidence="2">Leaves</tissue>
    </source>
</reference>
<dbReference type="Proteomes" id="UP001367508">
    <property type="component" value="Unassembled WGS sequence"/>
</dbReference>
<dbReference type="AlphaFoldDB" id="A0AAN9R6H8"/>
<dbReference type="InterPro" id="IPR000756">
    <property type="entry name" value="Diacylglycerol_kin_accessory"/>
</dbReference>
<feature type="domain" description="Diacylglycerol kinase accessory" evidence="1">
    <location>
        <begin position="7"/>
        <end position="66"/>
    </location>
</feature>
<sequence>MALKLRSLRVQKVCGVLVENIGSYREGVDLWQNEDEHYDTFDPQSMHDKMLEVVSISGPWHLWKLQNCPSKFPNYQTAPGLSLNSISAPPMANYQIVPANCQNSRFFPPMANYQTAPAN</sequence>
<dbReference type="Pfam" id="PF00609">
    <property type="entry name" value="DAGK_acc"/>
    <property type="match status" value="1"/>
</dbReference>
<name>A0AAN9R6H8_CANGL</name>
<evidence type="ECO:0000259" key="1">
    <source>
        <dbReference type="Pfam" id="PF00609"/>
    </source>
</evidence>
<proteinExistence type="predicted"/>
<dbReference type="EMBL" id="JAYMYQ010000001">
    <property type="protein sequence ID" value="KAK7361052.1"/>
    <property type="molecule type" value="Genomic_DNA"/>
</dbReference>
<dbReference type="GO" id="GO:0007200">
    <property type="term" value="P:phospholipase C-activating G protein-coupled receptor signaling pathway"/>
    <property type="evidence" value="ECO:0007669"/>
    <property type="project" value="InterPro"/>
</dbReference>
<keyword evidence="3" id="KW-1185">Reference proteome</keyword>